<name>A0A8A0RKW7_9FIRM</name>
<proteinExistence type="predicted"/>
<sequence length="333" mass="36559">MRNIKRVVLQYKDSLMDKDNVVGVGIGYKIKQGKETDTPAVMVFVEKKLPKKELDKKQIIPETLGETVTDVLEVGEIRFLSERTKKNRPAQPGMSIGHYKTSAGTFGAVVRDASTKEPLILSNNHVLANVSNGRDNRARIGDPILQPGPYDGGNQNDVIGHLYRFVPINLEGQATYCPIAMSMEMLLNGFLMLIKPNYRFKIEKYSFENTVDAALAKPVSPDVIIPEIMGLGRVKGIKEAKPGVEVQKSGRTSGITRGRVRAVDSFVKVVMGEDKKAVFKDQIVSEPLAKPGDSGSLVLDMENNAIGLLFAGSDRSTILNPIKLVINKLNVEL</sequence>
<dbReference type="InterPro" id="IPR009003">
    <property type="entry name" value="Peptidase_S1_PA"/>
</dbReference>
<reference evidence="2" key="1">
    <citation type="submission" date="2020-07" db="EMBL/GenBank/DDBJ databases">
        <title>Koleobacter methoxysyntrophicus gen. nov., sp. nov., a novel anaerobic bacterium isolated from deep subsurface oil field and proposal of Koleobacterales ord. nov. in the phylum Firmicutes.</title>
        <authorList>
            <person name="Sakamoto S."/>
            <person name="Tamaki H."/>
        </authorList>
    </citation>
    <scope>NUCLEOTIDE SEQUENCE</scope>
    <source>
        <strain evidence="2">NRmbB1</strain>
    </source>
</reference>
<keyword evidence="3" id="KW-1185">Reference proteome</keyword>
<dbReference type="SUPFAM" id="SSF50494">
    <property type="entry name" value="Trypsin-like serine proteases"/>
    <property type="match status" value="1"/>
</dbReference>
<feature type="domain" description="Nal1 N-terminal" evidence="1">
    <location>
        <begin position="16"/>
        <end position="64"/>
    </location>
</feature>
<evidence type="ECO:0000259" key="1">
    <source>
        <dbReference type="Pfam" id="PF25608"/>
    </source>
</evidence>
<organism evidence="2 3">
    <name type="scientific">Koleobacter methoxysyntrophicus</name>
    <dbReference type="NCBI Taxonomy" id="2751313"/>
    <lineage>
        <taxon>Bacteria</taxon>
        <taxon>Bacillati</taxon>
        <taxon>Bacillota</taxon>
        <taxon>Clostridia</taxon>
        <taxon>Koleobacterales</taxon>
        <taxon>Koleobacteraceae</taxon>
        <taxon>Koleobacter</taxon>
    </lineage>
</organism>
<dbReference type="AlphaFoldDB" id="A0A8A0RKW7"/>
<dbReference type="Proteomes" id="UP000662904">
    <property type="component" value="Chromosome"/>
</dbReference>
<dbReference type="KEGG" id="kme:H0A61_00859"/>
<evidence type="ECO:0000313" key="3">
    <source>
        <dbReference type="Proteomes" id="UP000662904"/>
    </source>
</evidence>
<dbReference type="Pfam" id="PF25608">
    <property type="entry name" value="NAL1_N"/>
    <property type="match status" value="1"/>
</dbReference>
<dbReference type="EMBL" id="CP059066">
    <property type="protein sequence ID" value="QSQ08532.1"/>
    <property type="molecule type" value="Genomic_DNA"/>
</dbReference>
<accession>A0A8A0RKW7</accession>
<dbReference type="InterPro" id="IPR043504">
    <property type="entry name" value="Peptidase_S1_PA_chymotrypsin"/>
</dbReference>
<protein>
    <recommendedName>
        <fullName evidence="1">Nal1 N-terminal domain-containing protein</fullName>
    </recommendedName>
</protein>
<dbReference type="InterPro" id="IPR057905">
    <property type="entry name" value="Nal1_N"/>
</dbReference>
<dbReference type="Gene3D" id="2.40.10.10">
    <property type="entry name" value="Trypsin-like serine proteases"/>
    <property type="match status" value="1"/>
</dbReference>
<dbReference type="RefSeq" id="WP_206708741.1">
    <property type="nucleotide sequence ID" value="NZ_CP059066.1"/>
</dbReference>
<gene>
    <name evidence="2" type="ORF">H0A61_00859</name>
</gene>
<evidence type="ECO:0000313" key="2">
    <source>
        <dbReference type="EMBL" id="QSQ08532.1"/>
    </source>
</evidence>